<proteinExistence type="inferred from homology"/>
<reference evidence="2 3" key="1">
    <citation type="journal article" date="2023" name="Environ Microbiome">
        <title>A coral-associated actinobacterium mitigates coral bleaching under heat stress.</title>
        <authorList>
            <person name="Li J."/>
            <person name="Zou Y."/>
            <person name="Li Q."/>
            <person name="Zhang J."/>
            <person name="Bourne D.G."/>
            <person name="Lyu Y."/>
            <person name="Liu C."/>
            <person name="Zhang S."/>
        </authorList>
    </citation>
    <scope>NUCLEOTIDE SEQUENCE [LARGE SCALE GENOMIC DNA]</scope>
    <source>
        <strain evidence="2 3">SCSIO 13291</strain>
    </source>
</reference>
<dbReference type="EMBL" id="CP115965">
    <property type="protein sequence ID" value="WZW99641.1"/>
    <property type="molecule type" value="Genomic_DNA"/>
</dbReference>
<dbReference type="PANTHER" id="PTHR18964">
    <property type="entry name" value="ROK (REPRESSOR, ORF, KINASE) FAMILY"/>
    <property type="match status" value="1"/>
</dbReference>
<dbReference type="PANTHER" id="PTHR18964:SF169">
    <property type="entry name" value="N-ACETYLMANNOSAMINE KINASE"/>
    <property type="match status" value="1"/>
</dbReference>
<gene>
    <name evidence="2" type="ORF">PCC79_05450</name>
</gene>
<dbReference type="InterPro" id="IPR043129">
    <property type="entry name" value="ATPase_NBD"/>
</dbReference>
<dbReference type="Proteomes" id="UP001434337">
    <property type="component" value="Chromosome"/>
</dbReference>
<evidence type="ECO:0000313" key="2">
    <source>
        <dbReference type="EMBL" id="WZW99641.1"/>
    </source>
</evidence>
<protein>
    <submittedName>
        <fullName evidence="2">ROK family protein</fullName>
    </submittedName>
</protein>
<evidence type="ECO:0000256" key="1">
    <source>
        <dbReference type="ARBA" id="ARBA00006479"/>
    </source>
</evidence>
<evidence type="ECO:0000313" key="3">
    <source>
        <dbReference type="Proteomes" id="UP001434337"/>
    </source>
</evidence>
<organism evidence="2 3">
    <name type="scientific">Propioniciclava soli</name>
    <dbReference type="NCBI Taxonomy" id="2775081"/>
    <lineage>
        <taxon>Bacteria</taxon>
        <taxon>Bacillati</taxon>
        <taxon>Actinomycetota</taxon>
        <taxon>Actinomycetes</taxon>
        <taxon>Propionibacteriales</taxon>
        <taxon>Propionibacteriaceae</taxon>
        <taxon>Propioniciclava</taxon>
    </lineage>
</organism>
<dbReference type="RefSeq" id="WP_342373232.1">
    <property type="nucleotide sequence ID" value="NZ_CP115965.1"/>
</dbReference>
<dbReference type="Gene3D" id="3.30.420.40">
    <property type="match status" value="2"/>
</dbReference>
<name>A0ABZ3CBY9_9ACTN</name>
<sequence length="293" mass="30807">MQRVLEVGGTHVTSALVDPERSRVVRSQRSDLDSSADRATLLTGLVAAARGLGGDADGLPLTVAIPGPFDYARGVGNFEGVEKFGALKDVAVGDHLSAELGVPVTFLNDVTAYAIGEYELHGRPRRFVALTLGTGVGSCFLDNGEPVDSGADVPPHGWVYLLEWEGRPLEDTFSRRAIARAHAAATGEHHDVRAIAELARDGDDLATGVLTRAYGALAETISPWLVRFGADVVVVGGSIAQSWDLTTRWFTPRVEEIVREAGAEPPYIEPGSDGETAALIGAAQYGEGHGAAG</sequence>
<dbReference type="Pfam" id="PF00480">
    <property type="entry name" value="ROK"/>
    <property type="match status" value="1"/>
</dbReference>
<dbReference type="CDD" id="cd23763">
    <property type="entry name" value="ASKHA_ATPase_ROK"/>
    <property type="match status" value="1"/>
</dbReference>
<keyword evidence="3" id="KW-1185">Reference proteome</keyword>
<accession>A0ABZ3CBY9</accession>
<dbReference type="InterPro" id="IPR000600">
    <property type="entry name" value="ROK"/>
</dbReference>
<dbReference type="SUPFAM" id="SSF53067">
    <property type="entry name" value="Actin-like ATPase domain"/>
    <property type="match status" value="1"/>
</dbReference>
<comment type="similarity">
    <text evidence="1">Belongs to the ROK (NagC/XylR) family.</text>
</comment>